<dbReference type="AlphaFoldDB" id="A0AAE7R322"/>
<dbReference type="Proteomes" id="UP000822331">
    <property type="component" value="Unassembled WGS sequence"/>
</dbReference>
<comment type="function">
    <text evidence="2">Catalyzes the specific phosphorylation of 1,6-anhydro-N-acetylmuramic acid (anhMurNAc) with the simultaneous cleavage of the 1,6-anhydro ring, generating MurNAc-6-P. Is required for the utilization of anhMurNAc either imported from the medium or derived from its own cell wall murein, and thus plays a role in cell wall recycling.</text>
</comment>
<evidence type="ECO:0000313" key="6">
    <source>
        <dbReference type="Proteomes" id="UP000822331"/>
    </source>
</evidence>
<proteinExistence type="inferred from homology"/>
<dbReference type="NCBIfam" id="NF007141">
    <property type="entry name" value="PRK09585.1-5"/>
    <property type="match status" value="1"/>
</dbReference>
<sequence length="376" mass="39853">MGEIRTALGLMSGTSMDGIDIALLRTDGESVVHHGPNGYFPYDQQLRATWQKALVTAKSIRQRDERPDDLGEAERKLTLAHAAAVKSFLHRHGLSAQNIDVIGFHGQTVLHRPDDALTVQIGDGPLLAEETGIDVVYDMRANDMMHGGQGAPLIPIYHAALAANLPKQFEKPAVFVNIGGISNLTYIGESGALAAFDSGPGNMLIDQWIEAHTGKAYDKGGATAARGAVVPSLVSRYMESLFFSANIRRSLDRSDFMPPAKGEVSLEDGARTLAYLTGAAILKSASYLPEGAKTYVVCGGGRLNPVIMAEFAEQAVKLGAKVIAAEEAGFDGGAMEAEAWAYLAVRSLRGLPLTYPGTTGVNEPVTGGVLVQHGKG</sequence>
<dbReference type="KEGG" id="arui:G6M88_02415"/>
<keyword evidence="2 4" id="KW-0418">Kinase</keyword>
<feature type="binding site" evidence="2">
    <location>
        <begin position="13"/>
        <end position="20"/>
    </location>
    <ligand>
        <name>ATP</name>
        <dbReference type="ChEBI" id="CHEBI:30616"/>
    </ligand>
</feature>
<evidence type="ECO:0000256" key="2">
    <source>
        <dbReference type="HAMAP-Rule" id="MF_01270"/>
    </source>
</evidence>
<dbReference type="HAMAP" id="MF_01270">
    <property type="entry name" value="AnhMurNAc_kinase"/>
    <property type="match status" value="1"/>
</dbReference>
<comment type="pathway">
    <text evidence="2">Cell wall biogenesis; peptidoglycan recycling.</text>
</comment>
<gene>
    <name evidence="2" type="primary">anmK</name>
    <name evidence="3" type="ORF">G6L72_09195</name>
    <name evidence="4" type="ORF">G6M88_02415</name>
</gene>
<dbReference type="GO" id="GO:0006040">
    <property type="term" value="P:amino sugar metabolic process"/>
    <property type="evidence" value="ECO:0007669"/>
    <property type="project" value="InterPro"/>
</dbReference>
<keyword evidence="2 4" id="KW-0808">Transferase</keyword>
<dbReference type="GO" id="GO:0005524">
    <property type="term" value="F:ATP binding"/>
    <property type="evidence" value="ECO:0007669"/>
    <property type="project" value="UniProtKB-UniRule"/>
</dbReference>
<dbReference type="EMBL" id="CP049206">
    <property type="protein sequence ID" value="QTF99322.1"/>
    <property type="molecule type" value="Genomic_DNA"/>
</dbReference>
<name>A0AAE7R322_9HYPH</name>
<dbReference type="GO" id="GO:0009254">
    <property type="term" value="P:peptidoglycan turnover"/>
    <property type="evidence" value="ECO:0007669"/>
    <property type="project" value="UniProtKB-UniRule"/>
</dbReference>
<dbReference type="InterPro" id="IPR005338">
    <property type="entry name" value="Anhydro_N_Ac-Mur_kinase"/>
</dbReference>
<dbReference type="GO" id="GO:0016773">
    <property type="term" value="F:phosphotransferase activity, alcohol group as acceptor"/>
    <property type="evidence" value="ECO:0007669"/>
    <property type="project" value="UniProtKB-UniRule"/>
</dbReference>
<dbReference type="PANTHER" id="PTHR30605">
    <property type="entry name" value="ANHYDRO-N-ACETYLMURAMIC ACID KINASE"/>
    <property type="match status" value="1"/>
</dbReference>
<evidence type="ECO:0000313" key="5">
    <source>
        <dbReference type="Proteomes" id="UP000663912"/>
    </source>
</evidence>
<dbReference type="GO" id="GO:0097175">
    <property type="term" value="P:1,6-anhydro-N-acetyl-beta-muramic acid catabolic process"/>
    <property type="evidence" value="ECO:0007669"/>
    <property type="project" value="UniProtKB-UniRule"/>
</dbReference>
<dbReference type="Proteomes" id="UP000663912">
    <property type="component" value="Chromosome 1"/>
</dbReference>
<comment type="catalytic activity">
    <reaction evidence="2">
        <text>1,6-anhydro-N-acetyl-beta-muramate + ATP + H2O = N-acetyl-D-muramate 6-phosphate + ADP + H(+)</text>
        <dbReference type="Rhea" id="RHEA:24952"/>
        <dbReference type="ChEBI" id="CHEBI:15377"/>
        <dbReference type="ChEBI" id="CHEBI:15378"/>
        <dbReference type="ChEBI" id="CHEBI:30616"/>
        <dbReference type="ChEBI" id="CHEBI:58690"/>
        <dbReference type="ChEBI" id="CHEBI:58722"/>
        <dbReference type="ChEBI" id="CHEBI:456216"/>
        <dbReference type="EC" id="2.7.1.170"/>
    </reaction>
</comment>
<dbReference type="GO" id="GO:0016301">
    <property type="term" value="F:kinase activity"/>
    <property type="evidence" value="ECO:0007669"/>
    <property type="project" value="UniProtKB-KW"/>
</dbReference>
<keyword evidence="2" id="KW-0547">Nucleotide-binding</keyword>
<protein>
    <recommendedName>
        <fullName evidence="2">Anhydro-N-acetylmuramic acid kinase</fullName>
        <ecNumber evidence="2">2.7.1.170</ecNumber>
    </recommendedName>
    <alternativeName>
        <fullName evidence="2">AnhMurNAc kinase</fullName>
    </alternativeName>
</protein>
<dbReference type="PANTHER" id="PTHR30605:SF0">
    <property type="entry name" value="ANHYDRO-N-ACETYLMURAMIC ACID KINASE"/>
    <property type="match status" value="1"/>
</dbReference>
<organism evidence="4 5">
    <name type="scientific">Agrobacterium rubi</name>
    <dbReference type="NCBI Taxonomy" id="28099"/>
    <lineage>
        <taxon>Bacteria</taxon>
        <taxon>Pseudomonadati</taxon>
        <taxon>Pseudomonadota</taxon>
        <taxon>Alphaproteobacteria</taxon>
        <taxon>Hyphomicrobiales</taxon>
        <taxon>Rhizobiaceae</taxon>
        <taxon>Rhizobium/Agrobacterium group</taxon>
        <taxon>Agrobacterium</taxon>
    </lineage>
</organism>
<dbReference type="Gene3D" id="3.30.420.40">
    <property type="match status" value="2"/>
</dbReference>
<dbReference type="InterPro" id="IPR043129">
    <property type="entry name" value="ATPase_NBD"/>
</dbReference>
<evidence type="ECO:0000256" key="1">
    <source>
        <dbReference type="ARBA" id="ARBA00023277"/>
    </source>
</evidence>
<evidence type="ECO:0000313" key="3">
    <source>
        <dbReference type="EMBL" id="NTF36880.1"/>
    </source>
</evidence>
<keyword evidence="1 2" id="KW-0119">Carbohydrate metabolism</keyword>
<dbReference type="EC" id="2.7.1.170" evidence="2"/>
<keyword evidence="6" id="KW-1185">Reference proteome</keyword>
<dbReference type="Pfam" id="PF03702">
    <property type="entry name" value="AnmK"/>
    <property type="match status" value="1"/>
</dbReference>
<evidence type="ECO:0000313" key="4">
    <source>
        <dbReference type="EMBL" id="QTF99322.1"/>
    </source>
</evidence>
<comment type="similarity">
    <text evidence="2">Belongs to the anhydro-N-acetylmuramic acid kinase family.</text>
</comment>
<dbReference type="EMBL" id="JAAMCP010000005">
    <property type="protein sequence ID" value="NTF36880.1"/>
    <property type="molecule type" value="Genomic_DNA"/>
</dbReference>
<accession>A0AAE7R322</accession>
<reference evidence="4" key="2">
    <citation type="submission" date="2020-02" db="EMBL/GenBank/DDBJ databases">
        <title>Unexpected conservation and global transmission of agrobacterial virulence plasmids.</title>
        <authorList>
            <person name="Weisberg A.J."/>
            <person name="Davis E.W. II"/>
            <person name="Tabima J.R."/>
            <person name="Belcher M.S."/>
            <person name="Miller M."/>
            <person name="Kuo C.-H."/>
            <person name="Loper J.E."/>
            <person name="Grunwald N.J."/>
            <person name="Putnam M.L."/>
            <person name="Chang J.H."/>
        </authorList>
    </citation>
    <scope>NUCLEOTIDE SEQUENCE</scope>
    <source>
        <strain evidence="4">W2/73</strain>
    </source>
</reference>
<dbReference type="SUPFAM" id="SSF53067">
    <property type="entry name" value="Actin-like ATPase domain"/>
    <property type="match status" value="1"/>
</dbReference>
<comment type="pathway">
    <text evidence="2">Amino-sugar metabolism; 1,6-anhydro-N-acetylmuramate degradation.</text>
</comment>
<dbReference type="RefSeq" id="WP_065697991.1">
    <property type="nucleotide sequence ID" value="NZ_CP049206.1"/>
</dbReference>
<reference evidence="3 6" key="1">
    <citation type="journal article" date="2020" name="Science">
        <title>Unexpected conservation and global transmission of agrobacterial virulence plasmids.</title>
        <authorList>
            <person name="Weisberg A.J."/>
            <person name="Davis E.W. 2nd"/>
            <person name="Tabima J."/>
            <person name="Belcher M.S."/>
            <person name="Miller M."/>
            <person name="Kuo C.H."/>
            <person name="Loper J.E."/>
            <person name="Grunwald N.J."/>
            <person name="Putnam M.L."/>
            <person name="Chang J.H."/>
        </authorList>
    </citation>
    <scope>NUCLEOTIDE SEQUENCE [LARGE SCALE GENOMIC DNA]</scope>
    <source>
        <strain evidence="3 6">A19/93</strain>
    </source>
</reference>
<keyword evidence="2" id="KW-0067">ATP-binding</keyword>